<keyword evidence="1" id="KW-1133">Transmembrane helix</keyword>
<keyword evidence="1" id="KW-0472">Membrane</keyword>
<dbReference type="Proteomes" id="UP001597176">
    <property type="component" value="Unassembled WGS sequence"/>
</dbReference>
<sequence>MSPVLANRTPFRAGAGFFHARAERDAATPARTTHQDVARDILYARGSLHEDSDDADRPRRLFGRGWLFWFLLDASLIVLPVPLVVMVPPVMNCRYIETNVGFYAGDSFRSCVGDGISERWALLDSRMKMLVRQSGR</sequence>
<name>A0ABW3WY53_9HYPH</name>
<evidence type="ECO:0000313" key="3">
    <source>
        <dbReference type="Proteomes" id="UP001597176"/>
    </source>
</evidence>
<reference evidence="3" key="1">
    <citation type="journal article" date="2019" name="Int. J. Syst. Evol. Microbiol.">
        <title>The Global Catalogue of Microorganisms (GCM) 10K type strain sequencing project: providing services to taxonomists for standard genome sequencing and annotation.</title>
        <authorList>
            <consortium name="The Broad Institute Genomics Platform"/>
            <consortium name="The Broad Institute Genome Sequencing Center for Infectious Disease"/>
            <person name="Wu L."/>
            <person name="Ma J."/>
        </authorList>
    </citation>
    <scope>NUCLEOTIDE SEQUENCE [LARGE SCALE GENOMIC DNA]</scope>
    <source>
        <strain evidence="3">CCUG 56108</strain>
    </source>
</reference>
<dbReference type="EMBL" id="JBHTND010000013">
    <property type="protein sequence ID" value="MFD1302151.1"/>
    <property type="molecule type" value="Genomic_DNA"/>
</dbReference>
<dbReference type="RefSeq" id="WP_238206335.1">
    <property type="nucleotide sequence ID" value="NZ_JBHTND010000013.1"/>
</dbReference>
<comment type="caution">
    <text evidence="2">The sequence shown here is derived from an EMBL/GenBank/DDBJ whole genome shotgun (WGS) entry which is preliminary data.</text>
</comment>
<keyword evidence="3" id="KW-1185">Reference proteome</keyword>
<gene>
    <name evidence="2" type="ORF">ACFQ4G_11265</name>
</gene>
<evidence type="ECO:0000256" key="1">
    <source>
        <dbReference type="SAM" id="Phobius"/>
    </source>
</evidence>
<keyword evidence="1" id="KW-0812">Transmembrane</keyword>
<protein>
    <submittedName>
        <fullName evidence="2">Uncharacterized protein</fullName>
    </submittedName>
</protein>
<feature type="transmembrane region" description="Helical" evidence="1">
    <location>
        <begin position="66"/>
        <end position="87"/>
    </location>
</feature>
<accession>A0ABW3WY53</accession>
<proteinExistence type="predicted"/>
<evidence type="ECO:0000313" key="2">
    <source>
        <dbReference type="EMBL" id="MFD1302151.1"/>
    </source>
</evidence>
<organism evidence="2 3">
    <name type="scientific">Methylobacterium marchantiae</name>
    <dbReference type="NCBI Taxonomy" id="600331"/>
    <lineage>
        <taxon>Bacteria</taxon>
        <taxon>Pseudomonadati</taxon>
        <taxon>Pseudomonadota</taxon>
        <taxon>Alphaproteobacteria</taxon>
        <taxon>Hyphomicrobiales</taxon>
        <taxon>Methylobacteriaceae</taxon>
        <taxon>Methylobacterium</taxon>
    </lineage>
</organism>